<evidence type="ECO:0008006" key="7">
    <source>
        <dbReference type="Google" id="ProtNLM"/>
    </source>
</evidence>
<dbReference type="AlphaFoldDB" id="A0A212KXE2"/>
<protein>
    <recommendedName>
        <fullName evidence="7">Sodium/sulphate symporter</fullName>
    </recommendedName>
</protein>
<feature type="transmembrane region" description="Helical" evidence="5">
    <location>
        <begin position="330"/>
        <end position="354"/>
    </location>
</feature>
<feature type="transmembrane region" description="Helical" evidence="5">
    <location>
        <begin position="374"/>
        <end position="398"/>
    </location>
</feature>
<keyword evidence="2 5" id="KW-0812">Transmembrane</keyword>
<evidence type="ECO:0000256" key="1">
    <source>
        <dbReference type="ARBA" id="ARBA00004141"/>
    </source>
</evidence>
<feature type="transmembrane region" description="Helical" evidence="5">
    <location>
        <begin position="410"/>
        <end position="436"/>
    </location>
</feature>
<feature type="transmembrane region" description="Helical" evidence="5">
    <location>
        <begin position="297"/>
        <end position="318"/>
    </location>
</feature>
<accession>A0A212KXE2</accession>
<name>A0A212KXE2_9BACT</name>
<keyword evidence="3 5" id="KW-1133">Transmembrane helix</keyword>
<comment type="subcellular location">
    <subcellularLocation>
        <location evidence="1">Membrane</location>
        <topology evidence="1">Multi-pass membrane protein</topology>
    </subcellularLocation>
</comment>
<evidence type="ECO:0000313" key="6">
    <source>
        <dbReference type="EMBL" id="SCM69965.1"/>
    </source>
</evidence>
<feature type="transmembrane region" description="Helical" evidence="5">
    <location>
        <begin position="48"/>
        <end position="72"/>
    </location>
</feature>
<sequence length="474" mass="51132">MTTQILSPPVLQESNKKLYVSCIKWGTTILAPSMIILACFYGGLSKEVAYFLGLTACAVCMWATGVMPSNLVAMMLPVSYILVGVGTPHDMLVSWTAPMGWLVLGGLLTGLVLSHTGLAKRIALWSLHKTSGSMFTLLCGLLLVGFIIAPLLPTALGKGILMSVICIGICDAAKYAPKSREASVIMLAGFLASTAPRMGLYTGGGDVTLALELMKSTGVALTWGDYFIQNYVPNIVYCVCSMLLLLPVLRPKQNINTRSYVESQYRQIGTISTIEKRAVCLFIILTALMMTDKYHGINAGWTIMLIGFISFIPGLGLVDKKQLETLKLGPVFFVVGCMAVGAGAKVTGVDKLIAAQLLPLLSGKGELFTIVSTYLSATTLKFLLTPVAAAGAFTVPLVEIARSLGMNPLGLIYTFIYGLDQFVLPYEYAVLLVYYATGYVSLSSIVKFFTARLFMTLILLVIVFYPYWKLAGAI</sequence>
<dbReference type="GO" id="GO:0008514">
    <property type="term" value="F:organic anion transmembrane transporter activity"/>
    <property type="evidence" value="ECO:0007669"/>
    <property type="project" value="UniProtKB-ARBA"/>
</dbReference>
<keyword evidence="4 5" id="KW-0472">Membrane</keyword>
<dbReference type="PANTHER" id="PTHR10283">
    <property type="entry name" value="SOLUTE CARRIER FAMILY 13 MEMBER"/>
    <property type="match status" value="1"/>
</dbReference>
<feature type="transmembrane region" description="Helical" evidence="5">
    <location>
        <begin position="231"/>
        <end position="249"/>
    </location>
</feature>
<dbReference type="GO" id="GO:1905039">
    <property type="term" value="P:carboxylic acid transmembrane transport"/>
    <property type="evidence" value="ECO:0007669"/>
    <property type="project" value="UniProtKB-ARBA"/>
</dbReference>
<feature type="transmembrane region" description="Helical" evidence="5">
    <location>
        <begin position="274"/>
        <end position="291"/>
    </location>
</feature>
<evidence type="ECO:0000256" key="3">
    <source>
        <dbReference type="ARBA" id="ARBA00022989"/>
    </source>
</evidence>
<feature type="transmembrane region" description="Helical" evidence="5">
    <location>
        <begin position="92"/>
        <end position="113"/>
    </location>
</feature>
<dbReference type="GO" id="GO:0005886">
    <property type="term" value="C:plasma membrane"/>
    <property type="evidence" value="ECO:0007669"/>
    <property type="project" value="TreeGrafter"/>
</dbReference>
<organism evidence="6">
    <name type="scientific">uncultured Desulfovibrio sp</name>
    <dbReference type="NCBI Taxonomy" id="167968"/>
    <lineage>
        <taxon>Bacteria</taxon>
        <taxon>Pseudomonadati</taxon>
        <taxon>Thermodesulfobacteriota</taxon>
        <taxon>Desulfovibrionia</taxon>
        <taxon>Desulfovibrionales</taxon>
        <taxon>Desulfovibrionaceae</taxon>
        <taxon>Desulfovibrio</taxon>
        <taxon>environmental samples</taxon>
    </lineage>
</organism>
<feature type="transmembrane region" description="Helical" evidence="5">
    <location>
        <begin position="18"/>
        <end position="41"/>
    </location>
</feature>
<proteinExistence type="predicted"/>
<dbReference type="PANTHER" id="PTHR10283:SF82">
    <property type="entry name" value="SOLUTE CARRIER FAMILY 13 MEMBER 2"/>
    <property type="match status" value="1"/>
</dbReference>
<feature type="transmembrane region" description="Helical" evidence="5">
    <location>
        <begin position="448"/>
        <end position="468"/>
    </location>
</feature>
<dbReference type="InterPro" id="IPR001898">
    <property type="entry name" value="SLC13A/DASS"/>
</dbReference>
<evidence type="ECO:0000256" key="2">
    <source>
        <dbReference type="ARBA" id="ARBA00022692"/>
    </source>
</evidence>
<evidence type="ECO:0000256" key="5">
    <source>
        <dbReference type="SAM" id="Phobius"/>
    </source>
</evidence>
<dbReference type="EMBL" id="FMJC01000001">
    <property type="protein sequence ID" value="SCM69965.1"/>
    <property type="molecule type" value="Genomic_DNA"/>
</dbReference>
<dbReference type="Pfam" id="PF00939">
    <property type="entry name" value="Na_sulph_symp"/>
    <property type="match status" value="1"/>
</dbReference>
<reference evidence="6" key="1">
    <citation type="submission" date="2016-08" db="EMBL/GenBank/DDBJ databases">
        <authorList>
            <person name="Seilhamer J.J."/>
        </authorList>
    </citation>
    <scope>NUCLEOTIDE SEQUENCE</scope>
    <source>
        <strain evidence="6">86-1</strain>
    </source>
</reference>
<evidence type="ECO:0000256" key="4">
    <source>
        <dbReference type="ARBA" id="ARBA00023136"/>
    </source>
</evidence>
<dbReference type="RefSeq" id="WP_179981502.1">
    <property type="nucleotide sequence ID" value="NZ_LT608333.1"/>
</dbReference>
<gene>
    <name evidence="6" type="ORF">KL86DES1_10088</name>
</gene>
<feature type="transmembrane region" description="Helical" evidence="5">
    <location>
        <begin position="134"/>
        <end position="153"/>
    </location>
</feature>